<proteinExistence type="inferred from homology"/>
<accession>A0ABX8Z754</accession>
<comment type="similarity">
    <text evidence="1">Belongs to the NAD(P)H dehydrogenase (quinone) family.</text>
</comment>
<protein>
    <submittedName>
        <fullName evidence="4">NAD(P)H-dependent oxidoreductase</fullName>
    </submittedName>
</protein>
<sequence>MMSKKVLVILGHSLDDSFCAALSAQYAVSAAAAGHQVQILKLGDLQFDPILHQGYRQIQPLEVDLVQAQAQIEWAEHIALVYPIWWGAAPALLKGFIDRVFVPGFAFKYQENSSFQVKLLKGRSAHLLVTMDTPPWYYRWVYRLSVLRQMRVTTLEFCGIQVKKTAIFGPVISAKPEQRSAWLAQACALATRI</sequence>
<evidence type="ECO:0000313" key="4">
    <source>
        <dbReference type="EMBL" id="QZA78411.1"/>
    </source>
</evidence>
<evidence type="ECO:0000313" key="5">
    <source>
        <dbReference type="Proteomes" id="UP000825679"/>
    </source>
</evidence>
<dbReference type="SUPFAM" id="SSF52218">
    <property type="entry name" value="Flavoproteins"/>
    <property type="match status" value="1"/>
</dbReference>
<keyword evidence="2" id="KW-0560">Oxidoreductase</keyword>
<dbReference type="PANTHER" id="PTHR10204">
    <property type="entry name" value="NAD P H OXIDOREDUCTASE-RELATED"/>
    <property type="match status" value="1"/>
</dbReference>
<evidence type="ECO:0000259" key="3">
    <source>
        <dbReference type="Pfam" id="PF02525"/>
    </source>
</evidence>
<evidence type="ECO:0000256" key="1">
    <source>
        <dbReference type="ARBA" id="ARBA00006252"/>
    </source>
</evidence>
<name>A0ABX8Z754_9NEIS</name>
<reference evidence="4 5" key="1">
    <citation type="submission" date="2021-08" db="EMBL/GenBank/DDBJ databases">
        <title>complete genome sequencing of Deefgea sp. D25.</title>
        <authorList>
            <person name="Bae J.-W."/>
            <person name="Gim D.-H."/>
        </authorList>
    </citation>
    <scope>NUCLEOTIDE SEQUENCE [LARGE SCALE GENOMIC DNA]</scope>
    <source>
        <strain evidence="4 5">D25</strain>
    </source>
</reference>
<organism evidence="4 5">
    <name type="scientific">Deefgea tanakiae</name>
    <dbReference type="NCBI Taxonomy" id="2865840"/>
    <lineage>
        <taxon>Bacteria</taxon>
        <taxon>Pseudomonadati</taxon>
        <taxon>Pseudomonadota</taxon>
        <taxon>Betaproteobacteria</taxon>
        <taxon>Neisseriales</taxon>
        <taxon>Chitinibacteraceae</taxon>
        <taxon>Deefgea</taxon>
    </lineage>
</organism>
<dbReference type="InterPro" id="IPR051545">
    <property type="entry name" value="NAD(P)H_dehydrogenase_qn"/>
</dbReference>
<dbReference type="InterPro" id="IPR003680">
    <property type="entry name" value="Flavodoxin_fold"/>
</dbReference>
<dbReference type="Pfam" id="PF02525">
    <property type="entry name" value="Flavodoxin_2"/>
    <property type="match status" value="1"/>
</dbReference>
<dbReference type="EMBL" id="CP081150">
    <property type="protein sequence ID" value="QZA78411.1"/>
    <property type="molecule type" value="Genomic_DNA"/>
</dbReference>
<keyword evidence="5" id="KW-1185">Reference proteome</keyword>
<dbReference type="InterPro" id="IPR029039">
    <property type="entry name" value="Flavoprotein-like_sf"/>
</dbReference>
<gene>
    <name evidence="4" type="ORF">K4H28_03065</name>
</gene>
<dbReference type="Proteomes" id="UP000825679">
    <property type="component" value="Chromosome"/>
</dbReference>
<evidence type="ECO:0000256" key="2">
    <source>
        <dbReference type="ARBA" id="ARBA00023002"/>
    </source>
</evidence>
<dbReference type="PANTHER" id="PTHR10204:SF34">
    <property type="entry name" value="NAD(P)H DEHYDROGENASE [QUINONE] 1 ISOFORM 1"/>
    <property type="match status" value="1"/>
</dbReference>
<feature type="domain" description="Flavodoxin-like fold" evidence="3">
    <location>
        <begin position="4"/>
        <end position="185"/>
    </location>
</feature>
<dbReference type="RefSeq" id="WP_221006943.1">
    <property type="nucleotide sequence ID" value="NZ_CP081150.1"/>
</dbReference>
<dbReference type="Gene3D" id="3.40.50.360">
    <property type="match status" value="1"/>
</dbReference>